<proteinExistence type="predicted"/>
<reference evidence="2 3" key="2">
    <citation type="journal article" date="2010" name="Stand. Genomic Sci.">
        <title>Complete genome sequence of Nakamurella multipartita type strain (Y-104).</title>
        <authorList>
            <person name="Tice H."/>
            <person name="Mayilraj S."/>
            <person name="Sims D."/>
            <person name="Lapidus A."/>
            <person name="Nolan M."/>
            <person name="Lucas S."/>
            <person name="Glavina Del Rio T."/>
            <person name="Copeland A."/>
            <person name="Cheng J.F."/>
            <person name="Meincke L."/>
            <person name="Bruce D."/>
            <person name="Goodwin L."/>
            <person name="Pitluck S."/>
            <person name="Ivanova N."/>
            <person name="Mavromatis K."/>
            <person name="Ovchinnikova G."/>
            <person name="Pati A."/>
            <person name="Chen A."/>
            <person name="Palaniappan K."/>
            <person name="Land M."/>
            <person name="Hauser L."/>
            <person name="Chang Y.J."/>
            <person name="Jeffries C.D."/>
            <person name="Detter J.C."/>
            <person name="Brettin T."/>
            <person name="Rohde M."/>
            <person name="Goker M."/>
            <person name="Bristow J."/>
            <person name="Eisen J.A."/>
            <person name="Markowitz V."/>
            <person name="Hugenholtz P."/>
            <person name="Kyrpides N.C."/>
            <person name="Klenk H.P."/>
            <person name="Chen F."/>
        </authorList>
    </citation>
    <scope>NUCLEOTIDE SEQUENCE [LARGE SCALE GENOMIC DNA]</scope>
    <source>
        <strain evidence="3">ATCC 700099 / DSM 44233 / CIP 104796 / JCM 9543 / NBRC 105858 / Y-104</strain>
    </source>
</reference>
<dbReference type="InParanoid" id="C8XEM9"/>
<protein>
    <recommendedName>
        <fullName evidence="4">DUF3040 domain-containing protein</fullName>
    </recommendedName>
</protein>
<name>C8XEM9_NAKMY</name>
<feature type="transmembrane region" description="Helical" evidence="1">
    <location>
        <begin position="42"/>
        <end position="60"/>
    </location>
</feature>
<sequence length="100" mass="10991">MSLSEDEKSRLGEIEAHVRATDPGFVRRLDLALAHRRQGRTIVILWCLLFLGVSMLANGLTAAQGVISLGMLVAIIGGGLTIWSTVMVIRCRAWRSRPPH</sequence>
<organism evidence="2 3">
    <name type="scientific">Nakamurella multipartita (strain ATCC 700099 / DSM 44233 / CIP 104796 / JCM 9543 / NBRC 105858 / Y-104)</name>
    <name type="common">Microsphaera multipartita</name>
    <dbReference type="NCBI Taxonomy" id="479431"/>
    <lineage>
        <taxon>Bacteria</taxon>
        <taxon>Bacillati</taxon>
        <taxon>Actinomycetota</taxon>
        <taxon>Actinomycetes</taxon>
        <taxon>Nakamurellales</taxon>
        <taxon>Nakamurellaceae</taxon>
        <taxon>Nakamurella</taxon>
    </lineage>
</organism>
<dbReference type="Proteomes" id="UP000002218">
    <property type="component" value="Chromosome"/>
</dbReference>
<keyword evidence="1" id="KW-0812">Transmembrane</keyword>
<keyword evidence="1" id="KW-0472">Membrane</keyword>
<dbReference type="HOGENOM" id="CLU_2317336_0_0_11"/>
<dbReference type="Pfam" id="PF11239">
    <property type="entry name" value="DUF3040"/>
    <property type="match status" value="1"/>
</dbReference>
<keyword evidence="3" id="KW-1185">Reference proteome</keyword>
<gene>
    <name evidence="2" type="ordered locus">Namu_3453</name>
</gene>
<dbReference type="KEGG" id="nml:Namu_3453"/>
<evidence type="ECO:0000256" key="1">
    <source>
        <dbReference type="SAM" id="Phobius"/>
    </source>
</evidence>
<dbReference type="STRING" id="479431.Namu_3453"/>
<reference evidence="3" key="1">
    <citation type="submission" date="2009-09" db="EMBL/GenBank/DDBJ databases">
        <title>The complete genome of Nakamurella multipartita DSM 44233.</title>
        <authorList>
            <consortium name="US DOE Joint Genome Institute (JGI-PGF)"/>
            <person name="Lucas S."/>
            <person name="Copeland A."/>
            <person name="Lapidus A."/>
            <person name="Glavina del Rio T."/>
            <person name="Dalin E."/>
            <person name="Tice H."/>
            <person name="Bruce D."/>
            <person name="Goodwin L."/>
            <person name="Pitluck S."/>
            <person name="Kyrpides N."/>
            <person name="Mavromatis K."/>
            <person name="Ivanova N."/>
            <person name="Ovchinnikova G."/>
            <person name="Sims D."/>
            <person name="Meincke L."/>
            <person name="Brettin T."/>
            <person name="Detter J.C."/>
            <person name="Han C."/>
            <person name="Larimer F."/>
            <person name="Land M."/>
            <person name="Hauser L."/>
            <person name="Markowitz V."/>
            <person name="Cheng J.-F."/>
            <person name="Hugenholtz P."/>
            <person name="Woyke T."/>
            <person name="Wu D."/>
            <person name="Klenk H.-P."/>
            <person name="Eisen J.A."/>
        </authorList>
    </citation>
    <scope>NUCLEOTIDE SEQUENCE [LARGE SCALE GENOMIC DNA]</scope>
    <source>
        <strain evidence="3">ATCC 700099 / DSM 44233 / CIP 104796 / JCM 9543 / NBRC 105858 / Y-104</strain>
    </source>
</reference>
<dbReference type="EMBL" id="CP001737">
    <property type="protein sequence ID" value="ACV79780.1"/>
    <property type="molecule type" value="Genomic_DNA"/>
</dbReference>
<keyword evidence="1" id="KW-1133">Transmembrane helix</keyword>
<dbReference type="AlphaFoldDB" id="C8XEM9"/>
<evidence type="ECO:0008006" key="4">
    <source>
        <dbReference type="Google" id="ProtNLM"/>
    </source>
</evidence>
<evidence type="ECO:0000313" key="2">
    <source>
        <dbReference type="EMBL" id="ACV79780.1"/>
    </source>
</evidence>
<dbReference type="InterPro" id="IPR021401">
    <property type="entry name" value="DUF3040"/>
</dbReference>
<accession>C8XEM9</accession>
<evidence type="ECO:0000313" key="3">
    <source>
        <dbReference type="Proteomes" id="UP000002218"/>
    </source>
</evidence>
<feature type="transmembrane region" description="Helical" evidence="1">
    <location>
        <begin position="66"/>
        <end position="89"/>
    </location>
</feature>